<dbReference type="GO" id="GO:0004067">
    <property type="term" value="F:asparaginase activity"/>
    <property type="evidence" value="ECO:0007669"/>
    <property type="project" value="UniProtKB-UniRule"/>
</dbReference>
<feature type="domain" description="L-asparaginase N-terminal" evidence="9">
    <location>
        <begin position="33"/>
        <end position="226"/>
    </location>
</feature>
<dbReference type="CDD" id="cd08964">
    <property type="entry name" value="L-asparaginase_II"/>
    <property type="match status" value="1"/>
</dbReference>
<dbReference type="OrthoDB" id="9788068at2"/>
<evidence type="ECO:0000259" key="10">
    <source>
        <dbReference type="Pfam" id="PF17763"/>
    </source>
</evidence>
<evidence type="ECO:0000256" key="7">
    <source>
        <dbReference type="RuleBase" id="RU004456"/>
    </source>
</evidence>
<evidence type="ECO:0000259" key="9">
    <source>
        <dbReference type="Pfam" id="PF00710"/>
    </source>
</evidence>
<feature type="active site" evidence="5">
    <location>
        <position position="42"/>
    </location>
</feature>
<evidence type="ECO:0000256" key="3">
    <source>
        <dbReference type="PIRSR" id="PIRSR001220-1"/>
    </source>
</evidence>
<dbReference type="SFLD" id="SFLDS00057">
    <property type="entry name" value="Glutaminase/Asparaginase"/>
    <property type="match status" value="1"/>
</dbReference>
<name>A0A348HIK7_9GAMM</name>
<dbReference type="Pfam" id="PF00710">
    <property type="entry name" value="Asparaginase"/>
    <property type="match status" value="1"/>
</dbReference>
<dbReference type="NCBIfam" id="TIGR00520">
    <property type="entry name" value="asnASE_II"/>
    <property type="match status" value="1"/>
</dbReference>
<dbReference type="InterPro" id="IPR004550">
    <property type="entry name" value="AsnASE_II"/>
</dbReference>
<keyword evidence="8" id="KW-0732">Signal</keyword>
<dbReference type="PROSITE" id="PS00144">
    <property type="entry name" value="ASN_GLN_ASE_1"/>
    <property type="match status" value="1"/>
</dbReference>
<dbReference type="InterPro" id="IPR020827">
    <property type="entry name" value="Asparaginase/glutaminase_AS1"/>
</dbReference>
<feature type="domain" description="Asparaginase/glutaminase C-terminal" evidence="10">
    <location>
        <begin position="246"/>
        <end position="351"/>
    </location>
</feature>
<evidence type="ECO:0000256" key="4">
    <source>
        <dbReference type="PIRSR" id="PIRSR001220-2"/>
    </source>
</evidence>
<feature type="active site" description="O-isoaspartyl threonine intermediate" evidence="3">
    <location>
        <position position="42"/>
    </location>
</feature>
<dbReference type="EMBL" id="AP018933">
    <property type="protein sequence ID" value="BBG31459.1"/>
    <property type="molecule type" value="Genomic_DNA"/>
</dbReference>
<dbReference type="KEGG" id="zpl:ZBT109_2734"/>
<keyword evidence="2" id="KW-0378">Hydrolase</keyword>
<feature type="signal peptide" evidence="8">
    <location>
        <begin position="1"/>
        <end position="28"/>
    </location>
</feature>
<dbReference type="RefSeq" id="WP_084261691.1">
    <property type="nucleotide sequence ID" value="NZ_AP018933.1"/>
</dbReference>
<dbReference type="SUPFAM" id="SSF53774">
    <property type="entry name" value="Glutaminase/Asparaginase"/>
    <property type="match status" value="1"/>
</dbReference>
<evidence type="ECO:0000256" key="5">
    <source>
        <dbReference type="PROSITE-ProRule" id="PRU10099"/>
    </source>
</evidence>
<dbReference type="FunFam" id="3.40.50.1170:FF:000001">
    <property type="entry name" value="L-asparaginase 2"/>
    <property type="match status" value="1"/>
</dbReference>
<evidence type="ECO:0000313" key="12">
    <source>
        <dbReference type="Proteomes" id="UP000267342"/>
    </source>
</evidence>
<organism evidence="11 12">
    <name type="scientific">Zymobacter palmae</name>
    <dbReference type="NCBI Taxonomy" id="33074"/>
    <lineage>
        <taxon>Bacteria</taxon>
        <taxon>Pseudomonadati</taxon>
        <taxon>Pseudomonadota</taxon>
        <taxon>Gammaproteobacteria</taxon>
        <taxon>Oceanospirillales</taxon>
        <taxon>Halomonadaceae</taxon>
        <taxon>Zymobacter group</taxon>
        <taxon>Zymobacter</taxon>
    </lineage>
</organism>
<dbReference type="PROSITE" id="PS00917">
    <property type="entry name" value="ASN_GLN_ASE_2"/>
    <property type="match status" value="1"/>
</dbReference>
<reference evidence="11 12" key="1">
    <citation type="submission" date="2018-09" db="EMBL/GenBank/DDBJ databases">
        <title>Zymobacter palmae IAM14233 (=T109) whole genome analysis.</title>
        <authorList>
            <person name="Yanase H."/>
        </authorList>
    </citation>
    <scope>NUCLEOTIDE SEQUENCE [LARGE SCALE GENOMIC DNA]</scope>
    <source>
        <strain evidence="11 12">IAM14233</strain>
    </source>
</reference>
<evidence type="ECO:0000256" key="1">
    <source>
        <dbReference type="ARBA" id="ARBA00010518"/>
    </source>
</evidence>
<dbReference type="InterPro" id="IPR027473">
    <property type="entry name" value="L-asparaginase_C"/>
</dbReference>
<dbReference type="Pfam" id="PF17763">
    <property type="entry name" value="Asparaginase_C"/>
    <property type="match status" value="1"/>
</dbReference>
<feature type="binding site" evidence="4">
    <location>
        <position position="89"/>
    </location>
    <ligand>
        <name>substrate</name>
    </ligand>
</feature>
<dbReference type="InterPro" id="IPR027474">
    <property type="entry name" value="L-asparaginase_N"/>
</dbReference>
<evidence type="ECO:0000256" key="8">
    <source>
        <dbReference type="SAM" id="SignalP"/>
    </source>
</evidence>
<dbReference type="GO" id="GO:0006528">
    <property type="term" value="P:asparagine metabolic process"/>
    <property type="evidence" value="ECO:0007669"/>
    <property type="project" value="InterPro"/>
</dbReference>
<gene>
    <name evidence="11" type="ORF">ZBT109_2734</name>
</gene>
<dbReference type="Gene3D" id="3.40.50.40">
    <property type="match status" value="1"/>
</dbReference>
<dbReference type="STRING" id="1123510.GCA_000620025_00084"/>
<protein>
    <submittedName>
        <fullName evidence="11">L-asparaginase/archaeal Glu-tRNAGln</fullName>
    </submittedName>
</protein>
<dbReference type="InterPro" id="IPR006034">
    <property type="entry name" value="Asparaginase/glutaminase-like"/>
</dbReference>
<evidence type="ECO:0000313" key="11">
    <source>
        <dbReference type="EMBL" id="BBG31459.1"/>
    </source>
</evidence>
<evidence type="ECO:0000256" key="6">
    <source>
        <dbReference type="PROSITE-ProRule" id="PRU10100"/>
    </source>
</evidence>
<dbReference type="PIRSF" id="PIRSF001220">
    <property type="entry name" value="L-ASNase_gatD"/>
    <property type="match status" value="1"/>
</dbReference>
<feature type="active site" evidence="6">
    <location>
        <position position="122"/>
    </location>
</feature>
<dbReference type="AlphaFoldDB" id="A0A348HIK7"/>
<dbReference type="PROSITE" id="PS51732">
    <property type="entry name" value="ASN_GLN_ASE_3"/>
    <property type="match status" value="1"/>
</dbReference>
<dbReference type="InterPro" id="IPR027475">
    <property type="entry name" value="Asparaginase/glutaminase_AS2"/>
</dbReference>
<feature type="chain" id="PRO_5016674719" evidence="8">
    <location>
        <begin position="29"/>
        <end position="354"/>
    </location>
</feature>
<dbReference type="Proteomes" id="UP000267342">
    <property type="component" value="Chromosome"/>
</dbReference>
<dbReference type="PANTHER" id="PTHR11707:SF28">
    <property type="entry name" value="60 KDA LYSOPHOSPHOLIPASE"/>
    <property type="match status" value="1"/>
</dbReference>
<dbReference type="InterPro" id="IPR036152">
    <property type="entry name" value="Asp/glu_Ase-like_sf"/>
</dbReference>
<dbReference type="PANTHER" id="PTHR11707">
    <property type="entry name" value="L-ASPARAGINASE"/>
    <property type="match status" value="1"/>
</dbReference>
<accession>A0A348HIK7</accession>
<dbReference type="Gene3D" id="3.40.50.1170">
    <property type="entry name" value="L-asparaginase, N-terminal domain"/>
    <property type="match status" value="1"/>
</dbReference>
<dbReference type="InterPro" id="IPR037152">
    <property type="entry name" value="L-asparaginase_N_sf"/>
</dbReference>
<keyword evidence="12" id="KW-1185">Reference proteome</keyword>
<comment type="similarity">
    <text evidence="1 7">Belongs to the asparaginase 1 family.</text>
</comment>
<feature type="binding site" evidence="4">
    <location>
        <begin position="122"/>
        <end position="123"/>
    </location>
    <ligand>
        <name>substrate</name>
    </ligand>
</feature>
<dbReference type="SMART" id="SM00870">
    <property type="entry name" value="Asparaginase"/>
    <property type="match status" value="1"/>
</dbReference>
<dbReference type="InterPro" id="IPR040919">
    <property type="entry name" value="Asparaginase_C"/>
</dbReference>
<proteinExistence type="inferred from homology"/>
<dbReference type="PIRSF" id="PIRSF500176">
    <property type="entry name" value="L_ASNase"/>
    <property type="match status" value="1"/>
</dbReference>
<evidence type="ECO:0000256" key="2">
    <source>
        <dbReference type="ARBA" id="ARBA00022801"/>
    </source>
</evidence>
<dbReference type="PRINTS" id="PR00139">
    <property type="entry name" value="ASNGLNASE"/>
</dbReference>
<sequence>MSLSRSARLLLSCCFTLFISLSWLTAEAATPPHIVILATGGTIAGQGASSEQTTGYKAGVVGVDQLIQAVPELKHVANVSGEQVFNMASEDMSTSQIAALSARVNALLARSDVDGVVITHGTDTIEETAYYLDLTVNSEKPVVMTASMRPSTAISADGPMNLLEAVRVAANPNAGGRGVMVVLNDRIGAARFVTKSNTTALDTFKAPEEGYMGRIVGPDVVFDYHPDRLHTTHSAFAGMTSSKQPNVIILSGYQDDPGFLFDAAIAQHVDGIVFAGPGAGSVSSRSREGMQRAIAKGITIVRTSRTGSGNTPTDPQLPGVVADSLNAPKARILLLLALQKTHDTHQLQTWFHTH</sequence>